<keyword evidence="1" id="KW-0812">Transmembrane</keyword>
<feature type="transmembrane region" description="Helical" evidence="1">
    <location>
        <begin position="128"/>
        <end position="145"/>
    </location>
</feature>
<dbReference type="Pfam" id="PF03080">
    <property type="entry name" value="Neprosin"/>
    <property type="match status" value="1"/>
</dbReference>
<gene>
    <name evidence="3" type="ORF">HU200_007615</name>
</gene>
<comment type="caution">
    <text evidence="3">The sequence shown here is derived from an EMBL/GenBank/DDBJ whole genome shotgun (WGS) entry which is preliminary data.</text>
</comment>
<reference evidence="3" key="1">
    <citation type="submission" date="2020-07" db="EMBL/GenBank/DDBJ databases">
        <title>Genome sequence and genetic diversity analysis of an under-domesticated orphan crop, white fonio (Digitaria exilis).</title>
        <authorList>
            <person name="Bennetzen J.L."/>
            <person name="Chen S."/>
            <person name="Ma X."/>
            <person name="Wang X."/>
            <person name="Yssel A.E.J."/>
            <person name="Chaluvadi S.R."/>
            <person name="Johnson M."/>
            <person name="Gangashetty P."/>
            <person name="Hamidou F."/>
            <person name="Sanogo M.D."/>
            <person name="Zwaenepoel A."/>
            <person name="Wallace J."/>
            <person name="Van De Peer Y."/>
            <person name="Van Deynze A."/>
        </authorList>
    </citation>
    <scope>NUCLEOTIDE SEQUENCE</scope>
    <source>
        <tissue evidence="3">Leaves</tissue>
    </source>
</reference>
<keyword evidence="4" id="KW-1185">Reference proteome</keyword>
<evidence type="ECO:0000313" key="3">
    <source>
        <dbReference type="EMBL" id="KAF8766118.1"/>
    </source>
</evidence>
<dbReference type="InterPro" id="IPR004314">
    <property type="entry name" value="Neprosin"/>
</dbReference>
<evidence type="ECO:0000313" key="4">
    <source>
        <dbReference type="Proteomes" id="UP000636709"/>
    </source>
</evidence>
<name>A0A835FMU6_9POAL</name>
<dbReference type="OrthoDB" id="670855at2759"/>
<sequence>MNSESYYGIQVTSDVYDFPLKQDERSRIFIQINHIGDGRESIRNSISVGWHVNPSLYGDSKAHFYRDGYKSTGCYNLQCPGYVPERNIPTVPGIAIDAVSKPDGVKRTIIFKVFKVVKTCSSSNINDASLNILVIILVVMLHISMRRTPYLIGRFPKSLFTSLGDKADNIRLGGFVATRTAQMAPMGSGVVERQRFNEIKPVYANDQNIYSVSPINADGKFTYGGPSK</sequence>
<keyword evidence="1" id="KW-0472">Membrane</keyword>
<dbReference type="AlphaFoldDB" id="A0A835FMU6"/>
<accession>A0A835FMU6</accession>
<evidence type="ECO:0000256" key="1">
    <source>
        <dbReference type="SAM" id="Phobius"/>
    </source>
</evidence>
<dbReference type="Proteomes" id="UP000636709">
    <property type="component" value="Unassembled WGS sequence"/>
</dbReference>
<proteinExistence type="predicted"/>
<dbReference type="EMBL" id="JACEFO010000520">
    <property type="protein sequence ID" value="KAF8766118.1"/>
    <property type="molecule type" value="Genomic_DNA"/>
</dbReference>
<feature type="domain" description="Neprosin PEP catalytic" evidence="2">
    <location>
        <begin position="1"/>
        <end position="228"/>
    </location>
</feature>
<dbReference type="InterPro" id="IPR053168">
    <property type="entry name" value="Glutamic_endopeptidase"/>
</dbReference>
<evidence type="ECO:0000259" key="2">
    <source>
        <dbReference type="PROSITE" id="PS52045"/>
    </source>
</evidence>
<dbReference type="PROSITE" id="PS52045">
    <property type="entry name" value="NEPROSIN_PEP_CD"/>
    <property type="match status" value="1"/>
</dbReference>
<protein>
    <recommendedName>
        <fullName evidence="2">Neprosin PEP catalytic domain-containing protein</fullName>
    </recommendedName>
</protein>
<dbReference type="PANTHER" id="PTHR31589:SF112">
    <property type="entry name" value="OS01G0834300 PROTEIN"/>
    <property type="match status" value="1"/>
</dbReference>
<keyword evidence="1" id="KW-1133">Transmembrane helix</keyword>
<organism evidence="3 4">
    <name type="scientific">Digitaria exilis</name>
    <dbReference type="NCBI Taxonomy" id="1010633"/>
    <lineage>
        <taxon>Eukaryota</taxon>
        <taxon>Viridiplantae</taxon>
        <taxon>Streptophyta</taxon>
        <taxon>Embryophyta</taxon>
        <taxon>Tracheophyta</taxon>
        <taxon>Spermatophyta</taxon>
        <taxon>Magnoliopsida</taxon>
        <taxon>Liliopsida</taxon>
        <taxon>Poales</taxon>
        <taxon>Poaceae</taxon>
        <taxon>PACMAD clade</taxon>
        <taxon>Panicoideae</taxon>
        <taxon>Panicodae</taxon>
        <taxon>Paniceae</taxon>
        <taxon>Anthephorinae</taxon>
        <taxon>Digitaria</taxon>
    </lineage>
</organism>
<dbReference type="PANTHER" id="PTHR31589">
    <property type="entry name" value="PROTEIN, PUTATIVE (DUF239)-RELATED-RELATED"/>
    <property type="match status" value="1"/>
</dbReference>